<dbReference type="Pfam" id="PF13115">
    <property type="entry name" value="YtkA"/>
    <property type="match status" value="1"/>
</dbReference>
<organism evidence="3 4">
    <name type="scientific">Sulfuricurvum kujiense</name>
    <dbReference type="NCBI Taxonomy" id="148813"/>
    <lineage>
        <taxon>Bacteria</taxon>
        <taxon>Pseudomonadati</taxon>
        <taxon>Campylobacterota</taxon>
        <taxon>Epsilonproteobacteria</taxon>
        <taxon>Campylobacterales</taxon>
        <taxon>Sulfurimonadaceae</taxon>
        <taxon>Sulfuricurvum</taxon>
    </lineage>
</organism>
<dbReference type="Proteomes" id="UP000228859">
    <property type="component" value="Unassembled WGS sequence"/>
</dbReference>
<name>A0A2D3WM17_9BACT</name>
<dbReference type="InterPro" id="IPR032693">
    <property type="entry name" value="YtkA-like_dom"/>
</dbReference>
<comment type="caution">
    <text evidence="3">The sequence shown here is derived from an EMBL/GenBank/DDBJ whole genome shotgun (WGS) entry which is preliminary data.</text>
</comment>
<evidence type="ECO:0000313" key="4">
    <source>
        <dbReference type="Proteomes" id="UP000228859"/>
    </source>
</evidence>
<gene>
    <name evidence="3" type="ORF">CFH83_04350</name>
</gene>
<feature type="transmembrane region" description="Helical" evidence="1">
    <location>
        <begin position="12"/>
        <end position="32"/>
    </location>
</feature>
<dbReference type="PROSITE" id="PS51257">
    <property type="entry name" value="PROKAR_LIPOPROTEIN"/>
    <property type="match status" value="1"/>
</dbReference>
<keyword evidence="1" id="KW-0812">Transmembrane</keyword>
<keyword evidence="1" id="KW-0472">Membrane</keyword>
<evidence type="ECO:0000259" key="2">
    <source>
        <dbReference type="Pfam" id="PF13115"/>
    </source>
</evidence>
<keyword evidence="1" id="KW-1133">Transmembrane helix</keyword>
<proteinExistence type="predicted"/>
<accession>A0A2D3WM17</accession>
<sequence>MFKNPGTKWPIIIGLSIVGVIGACVWTIKVALNNPVELSNYGMQGYHDYDANANEIINAKIAFDQNYTIAFLTPQISEKGSILEYQVSDKSGNAVNDAKVEIILTRPDIKEFDMNLSNPSVVEGKYTFAPIDLPKAGRWDIMAKVSVGTMQRYYNLKADTRNPIISEF</sequence>
<evidence type="ECO:0000313" key="3">
    <source>
        <dbReference type="EMBL" id="DAB38754.1"/>
    </source>
</evidence>
<dbReference type="RefSeq" id="WP_294895075.1">
    <property type="nucleotide sequence ID" value="NZ_DLUI01000064.1"/>
</dbReference>
<dbReference type="AlphaFoldDB" id="A0A2D3WM17"/>
<reference evidence="3 4" key="1">
    <citation type="journal article" date="2017" name="Front. Microbiol.">
        <title>Comparative Genomic Analysis of the Class Epsilonproteobacteria and Proposed Reclassification to Epsilonbacteraeota (phyl. nov.).</title>
        <authorList>
            <person name="Waite D.W."/>
            <person name="Vanwonterghem I."/>
            <person name="Rinke C."/>
            <person name="Parks D.H."/>
            <person name="Zhang Y."/>
            <person name="Takai K."/>
            <person name="Sievert S.M."/>
            <person name="Simon J."/>
            <person name="Campbell B.J."/>
            <person name="Hanson T.E."/>
            <person name="Woyke T."/>
            <person name="Klotz M.G."/>
            <person name="Hugenholtz P."/>
        </authorList>
    </citation>
    <scope>NUCLEOTIDE SEQUENCE [LARGE SCALE GENOMIC DNA]</scope>
    <source>
        <strain evidence="3">UBA12443</strain>
    </source>
</reference>
<protein>
    <recommendedName>
        <fullName evidence="2">YtkA-like domain-containing protein</fullName>
    </recommendedName>
</protein>
<feature type="domain" description="YtkA-like" evidence="2">
    <location>
        <begin position="64"/>
        <end position="142"/>
    </location>
</feature>
<dbReference type="EMBL" id="DLUI01000064">
    <property type="protein sequence ID" value="DAB38754.1"/>
    <property type="molecule type" value="Genomic_DNA"/>
</dbReference>
<evidence type="ECO:0000256" key="1">
    <source>
        <dbReference type="SAM" id="Phobius"/>
    </source>
</evidence>